<dbReference type="EnsemblMetazoa" id="CJA31543.1">
    <property type="protein sequence ID" value="CJA31543.1"/>
    <property type="gene ID" value="WBGene00207390"/>
</dbReference>
<accession>A0A8R1IHM9</accession>
<keyword evidence="2" id="KW-1185">Reference proteome</keyword>
<name>A0A8R1IHM9_CAEJA</name>
<dbReference type="Proteomes" id="UP000005237">
    <property type="component" value="Unassembled WGS sequence"/>
</dbReference>
<dbReference type="InterPro" id="IPR014756">
    <property type="entry name" value="Ig_E-set"/>
</dbReference>
<protein>
    <submittedName>
        <fullName evidence="1">SEC63 domain-containing protein</fullName>
    </submittedName>
</protein>
<proteinExistence type="predicted"/>
<reference evidence="1" key="2">
    <citation type="submission" date="2022-06" db="UniProtKB">
        <authorList>
            <consortium name="EnsemblMetazoa"/>
        </authorList>
    </citation>
    <scope>IDENTIFICATION</scope>
    <source>
        <strain evidence="1">DF5081</strain>
    </source>
</reference>
<sequence>MKLFREKTTLEDTQCREVIKSLCNWPIVSMKTLQLVNELGSSINIGDEREVEVLAEGVYKLRLVLERSGPAKHNSAMHLPQWAKPKQAGWIIVVGDTTSDRILNTTSVIGSHSVRSTAKLDLRMPATR</sequence>
<reference evidence="2" key="1">
    <citation type="submission" date="2010-08" db="EMBL/GenBank/DDBJ databases">
        <authorList>
            <consortium name="Caenorhabditis japonica Sequencing Consortium"/>
            <person name="Wilson R.K."/>
        </authorList>
    </citation>
    <scope>NUCLEOTIDE SEQUENCE [LARGE SCALE GENOMIC DNA]</scope>
    <source>
        <strain evidence="2">DF5081</strain>
    </source>
</reference>
<evidence type="ECO:0000313" key="1">
    <source>
        <dbReference type="EnsemblMetazoa" id="CJA31543.1"/>
    </source>
</evidence>
<dbReference type="Gene3D" id="2.60.40.150">
    <property type="entry name" value="C2 domain"/>
    <property type="match status" value="1"/>
</dbReference>
<evidence type="ECO:0000313" key="2">
    <source>
        <dbReference type="Proteomes" id="UP000005237"/>
    </source>
</evidence>
<organism evidence="1 2">
    <name type="scientific">Caenorhabditis japonica</name>
    <dbReference type="NCBI Taxonomy" id="281687"/>
    <lineage>
        <taxon>Eukaryota</taxon>
        <taxon>Metazoa</taxon>
        <taxon>Ecdysozoa</taxon>
        <taxon>Nematoda</taxon>
        <taxon>Chromadorea</taxon>
        <taxon>Rhabditida</taxon>
        <taxon>Rhabditina</taxon>
        <taxon>Rhabditomorpha</taxon>
        <taxon>Rhabditoidea</taxon>
        <taxon>Rhabditidae</taxon>
        <taxon>Peloderinae</taxon>
        <taxon>Caenorhabditis</taxon>
    </lineage>
</organism>
<dbReference type="SUPFAM" id="SSF81296">
    <property type="entry name" value="E set domains"/>
    <property type="match status" value="1"/>
</dbReference>
<dbReference type="AlphaFoldDB" id="A0A8R1IHM9"/>
<dbReference type="InterPro" id="IPR035892">
    <property type="entry name" value="C2_domain_sf"/>
</dbReference>